<feature type="binding site" evidence="11">
    <location>
        <position position="27"/>
    </location>
    <ligand>
        <name>Zn(2+)</name>
        <dbReference type="ChEBI" id="CHEBI:29105"/>
    </ligand>
</feature>
<dbReference type="InterPro" id="IPR038418">
    <property type="entry name" value="6-PTP_synth/QueD_sf"/>
</dbReference>
<sequence length="155" mass="17966">MIIRKLFKAEVAHRVAMAYTARCQGVHGHSYKFEVFLTGETQDQAQMLMDFKLLKDKFNNFMDSFDHSLLVWEQDPALVEMAPKLNNRFMILPYNPTAEQMSRHIFQEAEAMGLPIKKVICHETETGYAEFDGSDPIRIDLTKVVFSKQILAEYK</sequence>
<dbReference type="GO" id="GO:0046872">
    <property type="term" value="F:metal ion binding"/>
    <property type="evidence" value="ECO:0007669"/>
    <property type="project" value="UniProtKB-KW"/>
</dbReference>
<keyword evidence="5 11" id="KW-0479">Metal-binding</keyword>
<dbReference type="UniPathway" id="UPA00391"/>
<evidence type="ECO:0000256" key="7">
    <source>
        <dbReference type="ARBA" id="ARBA00023239"/>
    </source>
</evidence>
<gene>
    <name evidence="12" type="ORF">A2527_12485</name>
</gene>
<evidence type="ECO:0000256" key="6">
    <source>
        <dbReference type="ARBA" id="ARBA00022833"/>
    </source>
</evidence>
<feature type="active site" description="Charge relay system" evidence="10">
    <location>
        <position position="123"/>
    </location>
</feature>
<comment type="pathway">
    <text evidence="1">Purine metabolism; 7-cyano-7-deazaguanine biosynthesis.</text>
</comment>
<dbReference type="Gene3D" id="3.30.479.10">
    <property type="entry name" value="6-pyruvoyl tetrahydropterin synthase/QueD"/>
    <property type="match status" value="1"/>
</dbReference>
<accession>A0A1F6GAA3</accession>
<evidence type="ECO:0000256" key="2">
    <source>
        <dbReference type="ARBA" id="ARBA00008900"/>
    </source>
</evidence>
<comment type="catalytic activity">
    <reaction evidence="9">
        <text>7,8-dihydroneopterin 3'-triphosphate + H2O = 6-carboxy-5,6,7,8-tetrahydropterin + triphosphate + acetaldehyde + 2 H(+)</text>
        <dbReference type="Rhea" id="RHEA:27966"/>
        <dbReference type="ChEBI" id="CHEBI:15343"/>
        <dbReference type="ChEBI" id="CHEBI:15377"/>
        <dbReference type="ChEBI" id="CHEBI:15378"/>
        <dbReference type="ChEBI" id="CHEBI:18036"/>
        <dbReference type="ChEBI" id="CHEBI:58462"/>
        <dbReference type="ChEBI" id="CHEBI:61032"/>
        <dbReference type="EC" id="4.1.2.50"/>
    </reaction>
</comment>
<dbReference type="Proteomes" id="UP000178449">
    <property type="component" value="Unassembled WGS sequence"/>
</dbReference>
<name>A0A1F6GAA3_9PROT</name>
<dbReference type="STRING" id="1817772.A2527_12485"/>
<dbReference type="PIRSF" id="PIRSF006113">
    <property type="entry name" value="PTP_synth"/>
    <property type="match status" value="1"/>
</dbReference>
<keyword evidence="6 11" id="KW-0862">Zinc</keyword>
<dbReference type="PANTHER" id="PTHR12589:SF7">
    <property type="entry name" value="6-PYRUVOYL TETRAHYDROBIOPTERIN SYNTHASE"/>
    <property type="match status" value="1"/>
</dbReference>
<comment type="similarity">
    <text evidence="2">Belongs to the PTPS family. QueD subfamily.</text>
</comment>
<comment type="caution">
    <text evidence="12">The sequence shown here is derived from an EMBL/GenBank/DDBJ whole genome shotgun (WGS) entry which is preliminary data.</text>
</comment>
<organism evidence="12 13">
    <name type="scientific">Candidatus Lambdaproteobacteria bacterium RIFOXYD2_FULL_50_16</name>
    <dbReference type="NCBI Taxonomy" id="1817772"/>
    <lineage>
        <taxon>Bacteria</taxon>
        <taxon>Pseudomonadati</taxon>
        <taxon>Pseudomonadota</taxon>
        <taxon>Candidatus Lambdaproteobacteria</taxon>
    </lineage>
</organism>
<feature type="binding site" evidence="11">
    <location>
        <position position="29"/>
    </location>
    <ligand>
        <name>Zn(2+)</name>
        <dbReference type="ChEBI" id="CHEBI:29105"/>
    </ligand>
</feature>
<evidence type="ECO:0000256" key="9">
    <source>
        <dbReference type="ARBA" id="ARBA00048807"/>
    </source>
</evidence>
<feature type="active site" description="Charge relay system" evidence="10">
    <location>
        <position position="67"/>
    </location>
</feature>
<evidence type="ECO:0000256" key="1">
    <source>
        <dbReference type="ARBA" id="ARBA00005061"/>
    </source>
</evidence>
<dbReference type="AlphaFoldDB" id="A0A1F6GAA3"/>
<evidence type="ECO:0000256" key="4">
    <source>
        <dbReference type="ARBA" id="ARBA00018141"/>
    </source>
</evidence>
<dbReference type="InterPro" id="IPR007115">
    <property type="entry name" value="6-PTP_synth/QueD"/>
</dbReference>
<keyword evidence="7" id="KW-0456">Lyase</keyword>
<protein>
    <recommendedName>
        <fullName evidence="4">6-carboxy-5,6,7,8-tetrahydropterin synthase</fullName>
        <ecNumber evidence="3">4.1.2.50</ecNumber>
    </recommendedName>
    <alternativeName>
        <fullName evidence="8">Queuosine biosynthesis protein QueD</fullName>
    </alternativeName>
</protein>
<dbReference type="EC" id="4.1.2.50" evidence="3"/>
<evidence type="ECO:0000256" key="8">
    <source>
        <dbReference type="ARBA" id="ARBA00031449"/>
    </source>
</evidence>
<evidence type="ECO:0000256" key="10">
    <source>
        <dbReference type="PIRSR" id="PIRSR006113-1"/>
    </source>
</evidence>
<dbReference type="PANTHER" id="PTHR12589">
    <property type="entry name" value="PYRUVOYL TETRAHYDROBIOPTERIN SYNTHASE"/>
    <property type="match status" value="1"/>
</dbReference>
<dbReference type="EMBL" id="MFNE01000028">
    <property type="protein sequence ID" value="OGG95043.1"/>
    <property type="molecule type" value="Genomic_DNA"/>
</dbReference>
<evidence type="ECO:0000256" key="3">
    <source>
        <dbReference type="ARBA" id="ARBA00012982"/>
    </source>
</evidence>
<evidence type="ECO:0000313" key="12">
    <source>
        <dbReference type="EMBL" id="OGG95043.1"/>
    </source>
</evidence>
<reference evidence="12 13" key="1">
    <citation type="journal article" date="2016" name="Nat. Commun.">
        <title>Thousands of microbial genomes shed light on interconnected biogeochemical processes in an aquifer system.</title>
        <authorList>
            <person name="Anantharaman K."/>
            <person name="Brown C.T."/>
            <person name="Hug L.A."/>
            <person name="Sharon I."/>
            <person name="Castelle C.J."/>
            <person name="Probst A.J."/>
            <person name="Thomas B.C."/>
            <person name="Singh A."/>
            <person name="Wilkins M.J."/>
            <person name="Karaoz U."/>
            <person name="Brodie E.L."/>
            <person name="Williams K.H."/>
            <person name="Hubbard S.S."/>
            <person name="Banfield J.F."/>
        </authorList>
    </citation>
    <scope>NUCLEOTIDE SEQUENCE [LARGE SCALE GENOMIC DNA]</scope>
</reference>
<evidence type="ECO:0000313" key="13">
    <source>
        <dbReference type="Proteomes" id="UP000178449"/>
    </source>
</evidence>
<feature type="active site" description="Proton acceptor" evidence="10">
    <location>
        <position position="23"/>
    </location>
</feature>
<evidence type="ECO:0000256" key="5">
    <source>
        <dbReference type="ARBA" id="ARBA00022723"/>
    </source>
</evidence>
<proteinExistence type="inferred from homology"/>
<dbReference type="GO" id="GO:0070497">
    <property type="term" value="F:6-carboxytetrahydropterin synthase activity"/>
    <property type="evidence" value="ECO:0007669"/>
    <property type="project" value="UniProtKB-EC"/>
</dbReference>
<evidence type="ECO:0000256" key="11">
    <source>
        <dbReference type="PIRSR" id="PIRSR006113-2"/>
    </source>
</evidence>
<dbReference type="SUPFAM" id="SSF55620">
    <property type="entry name" value="Tetrahydrobiopterin biosynthesis enzymes-like"/>
    <property type="match status" value="1"/>
</dbReference>
<feature type="binding site" evidence="11">
    <location>
        <position position="13"/>
    </location>
    <ligand>
        <name>Zn(2+)</name>
        <dbReference type="ChEBI" id="CHEBI:29105"/>
    </ligand>
</feature>
<comment type="cofactor">
    <cofactor evidence="11">
        <name>Zn(2+)</name>
        <dbReference type="ChEBI" id="CHEBI:29105"/>
    </cofactor>
    <text evidence="11">Binds 1 zinc ion per subunit.</text>
</comment>
<dbReference type="Pfam" id="PF01242">
    <property type="entry name" value="PTPS"/>
    <property type="match status" value="1"/>
</dbReference>